<dbReference type="RefSeq" id="WP_005888115.1">
    <property type="nucleotide sequence ID" value="NZ_JANAKJ010000004.1"/>
</dbReference>
<proteinExistence type="predicted"/>
<evidence type="ECO:0008006" key="3">
    <source>
        <dbReference type="Google" id="ProtNLM"/>
    </source>
</evidence>
<accession>A0AA40P8H0</accession>
<evidence type="ECO:0000313" key="1">
    <source>
        <dbReference type="EMBL" id="KPZ06775.1"/>
    </source>
</evidence>
<reference evidence="1 2" key="1">
    <citation type="submission" date="2015-09" db="EMBL/GenBank/DDBJ databases">
        <title>Genome announcement of multiple Pseudomonas syringae strains.</title>
        <authorList>
            <person name="Thakur S."/>
            <person name="Wang P.W."/>
            <person name="Gong Y."/>
            <person name="Weir B.S."/>
            <person name="Guttman D.S."/>
        </authorList>
    </citation>
    <scope>NUCLEOTIDE SEQUENCE [LARGE SCALE GENOMIC DNA]</scope>
    <source>
        <strain evidence="1 2">ICMP9151</strain>
    </source>
</reference>
<name>A0AA40P8H0_9PSED</name>
<dbReference type="AlphaFoldDB" id="A0AA40P8H0"/>
<dbReference type="EMBL" id="LJRO01000048">
    <property type="protein sequence ID" value="KPZ06775.1"/>
    <property type="molecule type" value="Genomic_DNA"/>
</dbReference>
<dbReference type="PROSITE" id="PS51257">
    <property type="entry name" value="PROKAR_LIPOPROTEIN"/>
    <property type="match status" value="1"/>
</dbReference>
<protein>
    <recommendedName>
        <fullName evidence="3">Lipoprotein</fullName>
    </recommendedName>
</protein>
<evidence type="ECO:0000313" key="2">
    <source>
        <dbReference type="Proteomes" id="UP000050523"/>
    </source>
</evidence>
<dbReference type="GeneID" id="72391041"/>
<gene>
    <name evidence="1" type="ORF">ALO43_04100</name>
</gene>
<sequence>MNIKTAVYIKKGCRPHSTLIKTIATVTVLSTLLGCQPRMTTPTVPLEVPHSAGKAAALELWQRDKNAPGGWKMTCSIPWGQKLVQMGGDYSCDNDAATAYRLSNVYPLDGTPTVIAFYDDRCNDGNRFDDDYYKYKLTKSIENFWPNSLAPDLPPGDVTDGLEYFEGLYKDGIDGKLSCVNIYKESAE</sequence>
<dbReference type="Proteomes" id="UP000050523">
    <property type="component" value="Unassembled WGS sequence"/>
</dbReference>
<comment type="caution">
    <text evidence="1">The sequence shown here is derived from an EMBL/GenBank/DDBJ whole genome shotgun (WGS) entry which is preliminary data.</text>
</comment>
<organism evidence="1 2">
    <name type="scientific">Pseudomonas tremae</name>
    <dbReference type="NCBI Taxonomy" id="200454"/>
    <lineage>
        <taxon>Bacteria</taxon>
        <taxon>Pseudomonadati</taxon>
        <taxon>Pseudomonadota</taxon>
        <taxon>Gammaproteobacteria</taxon>
        <taxon>Pseudomonadales</taxon>
        <taxon>Pseudomonadaceae</taxon>
        <taxon>Pseudomonas</taxon>
    </lineage>
</organism>